<dbReference type="AlphaFoldDB" id="A0A8R7QEB5"/>
<organism evidence="1 2">
    <name type="scientific">Triticum urartu</name>
    <name type="common">Red wild einkorn</name>
    <name type="synonym">Crithodium urartu</name>
    <dbReference type="NCBI Taxonomy" id="4572"/>
    <lineage>
        <taxon>Eukaryota</taxon>
        <taxon>Viridiplantae</taxon>
        <taxon>Streptophyta</taxon>
        <taxon>Embryophyta</taxon>
        <taxon>Tracheophyta</taxon>
        <taxon>Spermatophyta</taxon>
        <taxon>Magnoliopsida</taxon>
        <taxon>Liliopsida</taxon>
        <taxon>Poales</taxon>
        <taxon>Poaceae</taxon>
        <taxon>BOP clade</taxon>
        <taxon>Pooideae</taxon>
        <taxon>Triticodae</taxon>
        <taxon>Triticeae</taxon>
        <taxon>Triticinae</taxon>
        <taxon>Triticum</taxon>
    </lineage>
</organism>
<reference evidence="2" key="1">
    <citation type="journal article" date="2013" name="Nature">
        <title>Draft genome of the wheat A-genome progenitor Triticum urartu.</title>
        <authorList>
            <person name="Ling H.Q."/>
            <person name="Zhao S."/>
            <person name="Liu D."/>
            <person name="Wang J."/>
            <person name="Sun H."/>
            <person name="Zhang C."/>
            <person name="Fan H."/>
            <person name="Li D."/>
            <person name="Dong L."/>
            <person name="Tao Y."/>
            <person name="Gao C."/>
            <person name="Wu H."/>
            <person name="Li Y."/>
            <person name="Cui Y."/>
            <person name="Guo X."/>
            <person name="Zheng S."/>
            <person name="Wang B."/>
            <person name="Yu K."/>
            <person name="Liang Q."/>
            <person name="Yang W."/>
            <person name="Lou X."/>
            <person name="Chen J."/>
            <person name="Feng M."/>
            <person name="Jian J."/>
            <person name="Zhang X."/>
            <person name="Luo G."/>
            <person name="Jiang Y."/>
            <person name="Liu J."/>
            <person name="Wang Z."/>
            <person name="Sha Y."/>
            <person name="Zhang B."/>
            <person name="Wu H."/>
            <person name="Tang D."/>
            <person name="Shen Q."/>
            <person name="Xue P."/>
            <person name="Zou S."/>
            <person name="Wang X."/>
            <person name="Liu X."/>
            <person name="Wang F."/>
            <person name="Yang Y."/>
            <person name="An X."/>
            <person name="Dong Z."/>
            <person name="Zhang K."/>
            <person name="Zhang X."/>
            <person name="Luo M.C."/>
            <person name="Dvorak J."/>
            <person name="Tong Y."/>
            <person name="Wang J."/>
            <person name="Yang H."/>
            <person name="Li Z."/>
            <person name="Wang D."/>
            <person name="Zhang A."/>
            <person name="Wang J."/>
        </authorList>
    </citation>
    <scope>NUCLEOTIDE SEQUENCE</scope>
    <source>
        <strain evidence="2">cv. G1812</strain>
    </source>
</reference>
<name>A0A8R7QEB5_TRIUA</name>
<dbReference type="Proteomes" id="UP000015106">
    <property type="component" value="Chromosome 5"/>
</dbReference>
<evidence type="ECO:0000313" key="1">
    <source>
        <dbReference type="EnsemblPlants" id="TuG1812G0500002039.01.T01.cds408094"/>
    </source>
</evidence>
<sequence length="88" mass="9854">MANDTRCSDLFRPPPWLLSIPPPAPSSPLPHSRLIPKAAPSLSHLIWSGRSLDRARYHTACLGWPEHIVGHLTLWLQQLDVPCETCNI</sequence>
<reference evidence="1" key="3">
    <citation type="submission" date="2022-06" db="UniProtKB">
        <authorList>
            <consortium name="EnsemblPlants"/>
        </authorList>
    </citation>
    <scope>IDENTIFICATION</scope>
</reference>
<proteinExistence type="predicted"/>
<dbReference type="Gramene" id="TuG1812G0500002039.01.T01">
    <property type="protein sequence ID" value="TuG1812G0500002039.01.T01.cds408094"/>
    <property type="gene ID" value="TuG1812G0500002039.01"/>
</dbReference>
<evidence type="ECO:0000313" key="2">
    <source>
        <dbReference type="Proteomes" id="UP000015106"/>
    </source>
</evidence>
<protein>
    <submittedName>
        <fullName evidence="1">Uncharacterized protein</fullName>
    </submittedName>
</protein>
<accession>A0A8R7QEB5</accession>
<dbReference type="EnsemblPlants" id="TuG1812G0500002039.01.T01">
    <property type="protein sequence ID" value="TuG1812G0500002039.01.T01.cds408094"/>
    <property type="gene ID" value="TuG1812G0500002039.01"/>
</dbReference>
<keyword evidence="2" id="KW-1185">Reference proteome</keyword>
<reference evidence="1" key="2">
    <citation type="submission" date="2018-03" db="EMBL/GenBank/DDBJ databases">
        <title>The Triticum urartu genome reveals the dynamic nature of wheat genome evolution.</title>
        <authorList>
            <person name="Ling H."/>
            <person name="Ma B."/>
            <person name="Shi X."/>
            <person name="Liu H."/>
            <person name="Dong L."/>
            <person name="Sun H."/>
            <person name="Cao Y."/>
            <person name="Gao Q."/>
            <person name="Zheng S."/>
            <person name="Li Y."/>
            <person name="Yu Y."/>
            <person name="Du H."/>
            <person name="Qi M."/>
            <person name="Li Y."/>
            <person name="Yu H."/>
            <person name="Cui Y."/>
            <person name="Wang N."/>
            <person name="Chen C."/>
            <person name="Wu H."/>
            <person name="Zhao Y."/>
            <person name="Zhang J."/>
            <person name="Li Y."/>
            <person name="Zhou W."/>
            <person name="Zhang B."/>
            <person name="Hu W."/>
            <person name="Eijk M."/>
            <person name="Tang J."/>
            <person name="Witsenboer H."/>
            <person name="Zhao S."/>
            <person name="Li Z."/>
            <person name="Zhang A."/>
            <person name="Wang D."/>
            <person name="Liang C."/>
        </authorList>
    </citation>
    <scope>NUCLEOTIDE SEQUENCE [LARGE SCALE GENOMIC DNA]</scope>
    <source>
        <strain evidence="1">cv. G1812</strain>
    </source>
</reference>